<evidence type="ECO:0000256" key="5">
    <source>
        <dbReference type="ARBA" id="ARBA00023004"/>
    </source>
</evidence>
<dbReference type="SUPFAM" id="SSF51197">
    <property type="entry name" value="Clavaminate synthase-like"/>
    <property type="match status" value="1"/>
</dbReference>
<reference evidence="10" key="1">
    <citation type="submission" date="2025-08" db="UniProtKB">
        <authorList>
            <consortium name="RefSeq"/>
        </authorList>
    </citation>
    <scope>IDENTIFICATION</scope>
    <source>
        <strain evidence="10">OHB3-1</strain>
    </source>
</reference>
<gene>
    <name evidence="10" type="primary">LOC111015077</name>
</gene>
<dbReference type="Gene3D" id="2.60.120.330">
    <property type="entry name" value="B-lactam Antibiotic, Isopenicillin N Synthase, Chain"/>
    <property type="match status" value="1"/>
</dbReference>
<feature type="domain" description="Fe2OG dioxygenase" evidence="8">
    <location>
        <begin position="164"/>
        <end position="271"/>
    </location>
</feature>
<keyword evidence="9" id="KW-1185">Reference proteome</keyword>
<dbReference type="RefSeq" id="XP_022145687.1">
    <property type="nucleotide sequence ID" value="XM_022289995.1"/>
</dbReference>
<dbReference type="GeneID" id="111015077"/>
<dbReference type="FunFam" id="2.60.120.330:FF:000022">
    <property type="entry name" value="Probable 2-oxoglutarate-dependent dioxygenase AOP1.2"/>
    <property type="match status" value="1"/>
</dbReference>
<keyword evidence="2 7" id="KW-0479">Metal-binding</keyword>
<keyword evidence="3 10" id="KW-0223">Dioxygenase</keyword>
<sequence length="318" mass="36377">MGTQAKSKIPTIELSEEKLKVGSEEWVLIGKEIRVALEEFGCFLVVYEKVSLELHNSIFEATKELFHLPIETRIQNTSEKPYHGYFGRYSFLPLYESMAVDNPTSLQAIQTFTNLMWPAGNKTFCETVHDFSTLVAKLEETVTRMVLESYGVSKQVCESSIESTTHLLRCFKYRVPKQDETDLGLHSHTDLTFLSILHQHLIGGLQVKSLDNNNDGEWIDIDPVGRSSFIVMAGDALMAWSNDRIRGCRHRVMMRGDETRYSLGLFSFKSGTISVPEELVEDNHPLKYKPFDHFEFLRYDKANASHKTCSRIKDYCGI</sequence>
<accession>A0A6J1CXE5</accession>
<dbReference type="GO" id="GO:0051213">
    <property type="term" value="F:dioxygenase activity"/>
    <property type="evidence" value="ECO:0007669"/>
    <property type="project" value="UniProtKB-KW"/>
</dbReference>
<dbReference type="Pfam" id="PF14226">
    <property type="entry name" value="DIOX_N"/>
    <property type="match status" value="1"/>
</dbReference>
<protein>
    <submittedName>
        <fullName evidence="10">Probable 2-oxoglutarate-dependent dioxygenase AOP1</fullName>
    </submittedName>
</protein>
<dbReference type="KEGG" id="mcha:111015077"/>
<evidence type="ECO:0000256" key="2">
    <source>
        <dbReference type="ARBA" id="ARBA00022723"/>
    </source>
</evidence>
<dbReference type="PROSITE" id="PS51471">
    <property type="entry name" value="FE2OG_OXY"/>
    <property type="match status" value="1"/>
</dbReference>
<dbReference type="InterPro" id="IPR050231">
    <property type="entry name" value="Iron_ascorbate_oxido_reductase"/>
</dbReference>
<name>A0A6J1CXE5_MOMCH</name>
<evidence type="ECO:0000256" key="7">
    <source>
        <dbReference type="RuleBase" id="RU003682"/>
    </source>
</evidence>
<dbReference type="Proteomes" id="UP000504603">
    <property type="component" value="Unplaced"/>
</dbReference>
<dbReference type="InterPro" id="IPR026992">
    <property type="entry name" value="DIOX_N"/>
</dbReference>
<comment type="similarity">
    <text evidence="1 7">Belongs to the iron/ascorbate-dependent oxidoreductase family.</text>
</comment>
<comment type="function">
    <text evidence="6">Probable 2-oxoglutarate-dependent dioxygenase that may be involved in glucosinolates biosynthesis. May play a role in the production of aliphatic glucosinolates.</text>
</comment>
<evidence type="ECO:0000313" key="9">
    <source>
        <dbReference type="Proteomes" id="UP000504603"/>
    </source>
</evidence>
<keyword evidence="5 7" id="KW-0408">Iron</keyword>
<dbReference type="GO" id="GO:0046872">
    <property type="term" value="F:metal ion binding"/>
    <property type="evidence" value="ECO:0007669"/>
    <property type="project" value="UniProtKB-KW"/>
</dbReference>
<dbReference type="OrthoDB" id="288590at2759"/>
<evidence type="ECO:0000313" key="10">
    <source>
        <dbReference type="RefSeq" id="XP_022145687.1"/>
    </source>
</evidence>
<evidence type="ECO:0000259" key="8">
    <source>
        <dbReference type="PROSITE" id="PS51471"/>
    </source>
</evidence>
<evidence type="ECO:0000256" key="3">
    <source>
        <dbReference type="ARBA" id="ARBA00022964"/>
    </source>
</evidence>
<evidence type="ECO:0000256" key="6">
    <source>
        <dbReference type="ARBA" id="ARBA00057022"/>
    </source>
</evidence>
<proteinExistence type="inferred from homology"/>
<keyword evidence="4 7" id="KW-0560">Oxidoreductase</keyword>
<evidence type="ECO:0000256" key="1">
    <source>
        <dbReference type="ARBA" id="ARBA00008056"/>
    </source>
</evidence>
<organism evidence="9 10">
    <name type="scientific">Momordica charantia</name>
    <name type="common">Bitter gourd</name>
    <name type="synonym">Balsam pear</name>
    <dbReference type="NCBI Taxonomy" id="3673"/>
    <lineage>
        <taxon>Eukaryota</taxon>
        <taxon>Viridiplantae</taxon>
        <taxon>Streptophyta</taxon>
        <taxon>Embryophyta</taxon>
        <taxon>Tracheophyta</taxon>
        <taxon>Spermatophyta</taxon>
        <taxon>Magnoliopsida</taxon>
        <taxon>eudicotyledons</taxon>
        <taxon>Gunneridae</taxon>
        <taxon>Pentapetalae</taxon>
        <taxon>rosids</taxon>
        <taxon>fabids</taxon>
        <taxon>Cucurbitales</taxon>
        <taxon>Cucurbitaceae</taxon>
        <taxon>Momordiceae</taxon>
        <taxon>Momordica</taxon>
    </lineage>
</organism>
<dbReference type="InterPro" id="IPR005123">
    <property type="entry name" value="Oxoglu/Fe-dep_dioxygenase_dom"/>
</dbReference>
<evidence type="ECO:0000256" key="4">
    <source>
        <dbReference type="ARBA" id="ARBA00023002"/>
    </source>
</evidence>
<dbReference type="AlphaFoldDB" id="A0A6J1CXE5"/>
<dbReference type="InterPro" id="IPR044861">
    <property type="entry name" value="IPNS-like_FE2OG_OXY"/>
</dbReference>
<dbReference type="InterPro" id="IPR027443">
    <property type="entry name" value="IPNS-like_sf"/>
</dbReference>
<dbReference type="PANTHER" id="PTHR47990">
    <property type="entry name" value="2-OXOGLUTARATE (2OG) AND FE(II)-DEPENDENT OXYGENASE SUPERFAMILY PROTEIN-RELATED"/>
    <property type="match status" value="1"/>
</dbReference>
<dbReference type="Pfam" id="PF03171">
    <property type="entry name" value="2OG-FeII_Oxy"/>
    <property type="match status" value="1"/>
</dbReference>